<evidence type="ECO:0000313" key="8">
    <source>
        <dbReference type="Proteomes" id="UP000269396"/>
    </source>
</evidence>
<dbReference type="PANTHER" id="PTHR45628:SF7">
    <property type="entry name" value="VOLTAGE-DEPENDENT CALCIUM CHANNEL TYPE A SUBUNIT ALPHA-1"/>
    <property type="match status" value="1"/>
</dbReference>
<dbReference type="PANTHER" id="PTHR45628">
    <property type="entry name" value="VOLTAGE-DEPENDENT CALCIUM CHANNEL TYPE A SUBUNIT ALPHA-1"/>
    <property type="match status" value="1"/>
</dbReference>
<accession>A0A183PY81</accession>
<evidence type="ECO:0000256" key="3">
    <source>
        <dbReference type="ARBA" id="ARBA00022882"/>
    </source>
</evidence>
<dbReference type="AlphaFoldDB" id="A0A183PY81"/>
<dbReference type="GO" id="GO:0098703">
    <property type="term" value="P:calcium ion import across plasma membrane"/>
    <property type="evidence" value="ECO:0007669"/>
    <property type="project" value="TreeGrafter"/>
</dbReference>
<dbReference type="GO" id="GO:0007268">
    <property type="term" value="P:chemical synaptic transmission"/>
    <property type="evidence" value="ECO:0007669"/>
    <property type="project" value="TreeGrafter"/>
</dbReference>
<organism evidence="7 8">
    <name type="scientific">Schistosoma mattheei</name>
    <dbReference type="NCBI Taxonomy" id="31246"/>
    <lineage>
        <taxon>Eukaryota</taxon>
        <taxon>Metazoa</taxon>
        <taxon>Spiralia</taxon>
        <taxon>Lophotrochozoa</taxon>
        <taxon>Platyhelminthes</taxon>
        <taxon>Trematoda</taxon>
        <taxon>Digenea</taxon>
        <taxon>Strigeidida</taxon>
        <taxon>Schistosomatoidea</taxon>
        <taxon>Schistosomatidae</taxon>
        <taxon>Schistosoma</taxon>
    </lineage>
</organism>
<keyword evidence="1" id="KW-0813">Transport</keyword>
<dbReference type="InterPro" id="IPR014873">
    <property type="entry name" value="VDCC_a1su_IQ"/>
</dbReference>
<evidence type="ECO:0000313" key="7">
    <source>
        <dbReference type="EMBL" id="VDP79505.1"/>
    </source>
</evidence>
<evidence type="ECO:0000256" key="1">
    <source>
        <dbReference type="ARBA" id="ARBA00022448"/>
    </source>
</evidence>
<dbReference type="GO" id="GO:0005891">
    <property type="term" value="C:voltage-gated calcium channel complex"/>
    <property type="evidence" value="ECO:0007669"/>
    <property type="project" value="TreeGrafter"/>
</dbReference>
<keyword evidence="4" id="KW-0406">Ion transport</keyword>
<keyword evidence="6" id="KW-0407">Ion channel</keyword>
<evidence type="ECO:0000256" key="5">
    <source>
        <dbReference type="ARBA" id="ARBA00023180"/>
    </source>
</evidence>
<dbReference type="GO" id="GO:0045202">
    <property type="term" value="C:synapse"/>
    <property type="evidence" value="ECO:0007669"/>
    <property type="project" value="GOC"/>
</dbReference>
<sequence>MYEMLRKLEPPVGFGQNCPYRLAYKKLIRMNMPLDSAGTVHFTTTLFALVRESLGIKMAPAEFMDIKDAELRETIKTLWPVQAKRSLDLLLPPDSGKLKLFYIIGLCE</sequence>
<evidence type="ECO:0000256" key="6">
    <source>
        <dbReference type="ARBA" id="ARBA00023303"/>
    </source>
</evidence>
<evidence type="ECO:0000256" key="2">
    <source>
        <dbReference type="ARBA" id="ARBA00022737"/>
    </source>
</evidence>
<gene>
    <name evidence="7" type="ORF">SMTD_LOCUS19319</name>
</gene>
<dbReference type="EMBL" id="UZAL01042090">
    <property type="protein sequence ID" value="VDP79505.1"/>
    <property type="molecule type" value="Genomic_DNA"/>
</dbReference>
<keyword evidence="3" id="KW-0851">Voltage-gated channel</keyword>
<dbReference type="Proteomes" id="UP000269396">
    <property type="component" value="Unassembled WGS sequence"/>
</dbReference>
<dbReference type="GO" id="GO:0008331">
    <property type="term" value="F:high voltage-gated calcium channel activity"/>
    <property type="evidence" value="ECO:0007669"/>
    <property type="project" value="TreeGrafter"/>
</dbReference>
<keyword evidence="5" id="KW-0325">Glycoprotein</keyword>
<protein>
    <submittedName>
        <fullName evidence="7">Uncharacterized protein</fullName>
    </submittedName>
</protein>
<proteinExistence type="predicted"/>
<keyword evidence="2" id="KW-0677">Repeat</keyword>
<evidence type="ECO:0000256" key="4">
    <source>
        <dbReference type="ARBA" id="ARBA00023065"/>
    </source>
</evidence>
<name>A0A183PY81_9TREM</name>
<reference evidence="7 8" key="1">
    <citation type="submission" date="2018-11" db="EMBL/GenBank/DDBJ databases">
        <authorList>
            <consortium name="Pathogen Informatics"/>
        </authorList>
    </citation>
    <scope>NUCLEOTIDE SEQUENCE [LARGE SCALE GENOMIC DNA]</scope>
    <source>
        <strain>Denwood</strain>
        <strain evidence="8">Zambia</strain>
    </source>
</reference>
<dbReference type="Pfam" id="PF08763">
    <property type="entry name" value="Ca_chan_IQ"/>
    <property type="match status" value="1"/>
</dbReference>
<dbReference type="InterPro" id="IPR031649">
    <property type="entry name" value="GPHH_dom"/>
</dbReference>
<dbReference type="Pfam" id="PF16905">
    <property type="entry name" value="GPHH"/>
    <property type="match status" value="1"/>
</dbReference>
<keyword evidence="8" id="KW-1185">Reference proteome</keyword>
<dbReference type="Gene3D" id="6.10.250.2180">
    <property type="match status" value="1"/>
</dbReference>
<dbReference type="STRING" id="31246.A0A183PY81"/>
<dbReference type="InterPro" id="IPR050599">
    <property type="entry name" value="VDCC_alpha-1_subunit"/>
</dbReference>